<reference evidence="1 2" key="1">
    <citation type="submission" date="2019-09" db="EMBL/GenBank/DDBJ databases">
        <title>A chromosome-level genome assembly of the Chinese tupelo Nyssa sinensis.</title>
        <authorList>
            <person name="Yang X."/>
            <person name="Kang M."/>
            <person name="Yang Y."/>
            <person name="Xiong H."/>
            <person name="Wang M."/>
            <person name="Zhang Z."/>
            <person name="Wang Z."/>
            <person name="Wu H."/>
            <person name="Ma T."/>
            <person name="Liu J."/>
            <person name="Xi Z."/>
        </authorList>
    </citation>
    <scope>NUCLEOTIDE SEQUENCE [LARGE SCALE GENOMIC DNA]</scope>
    <source>
        <strain evidence="1">J267</strain>
        <tissue evidence="1">Leaf</tissue>
    </source>
</reference>
<dbReference type="InterPro" id="IPR020568">
    <property type="entry name" value="Ribosomal_Su5_D2-typ_SF"/>
</dbReference>
<dbReference type="Proteomes" id="UP000325577">
    <property type="component" value="Linkage Group LG0"/>
</dbReference>
<evidence type="ECO:0000313" key="1">
    <source>
        <dbReference type="EMBL" id="KAA8550041.1"/>
    </source>
</evidence>
<organism evidence="1 2">
    <name type="scientific">Nyssa sinensis</name>
    <dbReference type="NCBI Taxonomy" id="561372"/>
    <lineage>
        <taxon>Eukaryota</taxon>
        <taxon>Viridiplantae</taxon>
        <taxon>Streptophyta</taxon>
        <taxon>Embryophyta</taxon>
        <taxon>Tracheophyta</taxon>
        <taxon>Spermatophyta</taxon>
        <taxon>Magnoliopsida</taxon>
        <taxon>eudicotyledons</taxon>
        <taxon>Gunneridae</taxon>
        <taxon>Pentapetalae</taxon>
        <taxon>asterids</taxon>
        <taxon>Cornales</taxon>
        <taxon>Nyssaceae</taxon>
        <taxon>Nyssa</taxon>
    </lineage>
</organism>
<gene>
    <name evidence="1" type="ORF">F0562_001725</name>
</gene>
<dbReference type="InterPro" id="IPR027408">
    <property type="entry name" value="PNPase/RNase_PH_dom_sf"/>
</dbReference>
<evidence type="ECO:0000313" key="2">
    <source>
        <dbReference type="Proteomes" id="UP000325577"/>
    </source>
</evidence>
<dbReference type="OrthoDB" id="10264038at2759"/>
<proteinExistence type="predicted"/>
<keyword evidence="2" id="KW-1185">Reference proteome</keyword>
<sequence length="154" mass="17025">MEQRSTNTWRMIVNEKKFIETALLSDLRVDGRCPFDYRRLTIKFGGEEGSYETKIHDRGRQTPQLARAVSSTVRSNGLFSSSSPIASQAHYVSIREARGTDPTVGNRGFQKATQALDKFPLASISSGVTGRKLDTYALRNSAPFLPAAPLETEA</sequence>
<name>A0A5J5C8Z0_9ASTE</name>
<accession>A0A5J5C8Z0</accession>
<dbReference type="EMBL" id="CM018031">
    <property type="protein sequence ID" value="KAA8550041.1"/>
    <property type="molecule type" value="Genomic_DNA"/>
</dbReference>
<dbReference type="SUPFAM" id="SSF54211">
    <property type="entry name" value="Ribosomal protein S5 domain 2-like"/>
    <property type="match status" value="1"/>
</dbReference>
<dbReference type="Gene3D" id="3.30.230.70">
    <property type="entry name" value="GHMP Kinase, N-terminal domain"/>
    <property type="match status" value="1"/>
</dbReference>
<protein>
    <submittedName>
        <fullName evidence="1">Uncharacterized protein</fullName>
    </submittedName>
</protein>
<dbReference type="AlphaFoldDB" id="A0A5J5C8Z0"/>